<name>A0AA35X784_GEOBA</name>
<dbReference type="InterPro" id="IPR004509">
    <property type="entry name" value="Competence_ComEA_HhH"/>
</dbReference>
<feature type="non-terminal residue" evidence="2">
    <location>
        <position position="171"/>
    </location>
</feature>
<sequence length="171" mass="18905">EDGIARRGIHSNRYARGDANRCGSACLASYTDIDRRSCAYTYCEPDTNGNRDAFANCHLNGNGAPLAHLHRDRYGYADIYGNGYLYVHAFCDCHSDSYTHHRSTGCESVVNVNRAGVEELEELPGIGPVKAQAIVDYRNAHGDFANVEELDEVEGIGEKTLEKIEPCVIFE</sequence>
<evidence type="ECO:0000313" key="2">
    <source>
        <dbReference type="EMBL" id="CAI8042176.1"/>
    </source>
</evidence>
<dbReference type="PANTHER" id="PTHR21180:SF32">
    <property type="entry name" value="ENDONUCLEASE_EXONUCLEASE_PHOSPHATASE FAMILY DOMAIN-CONTAINING PROTEIN 1"/>
    <property type="match status" value="1"/>
</dbReference>
<reference evidence="2" key="1">
    <citation type="submission" date="2023-03" db="EMBL/GenBank/DDBJ databases">
        <authorList>
            <person name="Steffen K."/>
            <person name="Cardenas P."/>
        </authorList>
    </citation>
    <scope>NUCLEOTIDE SEQUENCE</scope>
</reference>
<gene>
    <name evidence="2" type="ORF">GBAR_LOCUS23415</name>
</gene>
<dbReference type="Pfam" id="PF12836">
    <property type="entry name" value="HHH_3"/>
    <property type="match status" value="1"/>
</dbReference>
<dbReference type="PANTHER" id="PTHR21180">
    <property type="entry name" value="ENDONUCLEASE/EXONUCLEASE/PHOSPHATASE FAMILY DOMAIN-CONTAINING PROTEIN 1"/>
    <property type="match status" value="1"/>
</dbReference>
<protein>
    <submittedName>
        <fullName evidence="2">Uncharacterized protein HI_1008</fullName>
    </submittedName>
</protein>
<evidence type="ECO:0000313" key="3">
    <source>
        <dbReference type="Proteomes" id="UP001174909"/>
    </source>
</evidence>
<dbReference type="NCBIfam" id="TIGR00426">
    <property type="entry name" value="competence protein ComEA helix-hairpin-helix repeat region"/>
    <property type="match status" value="1"/>
</dbReference>
<dbReference type="SMART" id="SM00278">
    <property type="entry name" value="HhH1"/>
    <property type="match status" value="2"/>
</dbReference>
<proteinExistence type="predicted"/>
<comment type="caution">
    <text evidence="2">The sequence shown here is derived from an EMBL/GenBank/DDBJ whole genome shotgun (WGS) entry which is preliminary data.</text>
</comment>
<evidence type="ECO:0000259" key="1">
    <source>
        <dbReference type="SMART" id="SM00278"/>
    </source>
</evidence>
<dbReference type="GO" id="GO:0006281">
    <property type="term" value="P:DNA repair"/>
    <property type="evidence" value="ECO:0007669"/>
    <property type="project" value="InterPro"/>
</dbReference>
<dbReference type="AlphaFoldDB" id="A0AA35X784"/>
<dbReference type="InterPro" id="IPR003583">
    <property type="entry name" value="Hlx-hairpin-Hlx_DNA-bd_motif"/>
</dbReference>
<dbReference type="SUPFAM" id="SSF47781">
    <property type="entry name" value="RuvA domain 2-like"/>
    <property type="match status" value="1"/>
</dbReference>
<dbReference type="GO" id="GO:0003677">
    <property type="term" value="F:DNA binding"/>
    <property type="evidence" value="ECO:0007669"/>
    <property type="project" value="InterPro"/>
</dbReference>
<dbReference type="Gene3D" id="1.10.150.280">
    <property type="entry name" value="AF1531-like domain"/>
    <property type="match status" value="1"/>
</dbReference>
<dbReference type="InterPro" id="IPR010994">
    <property type="entry name" value="RuvA_2-like"/>
</dbReference>
<feature type="domain" description="Helix-hairpin-helix DNA-binding motif class 1" evidence="1">
    <location>
        <begin position="148"/>
        <end position="167"/>
    </location>
</feature>
<organism evidence="2 3">
    <name type="scientific">Geodia barretti</name>
    <name type="common">Barrett's horny sponge</name>
    <dbReference type="NCBI Taxonomy" id="519541"/>
    <lineage>
        <taxon>Eukaryota</taxon>
        <taxon>Metazoa</taxon>
        <taxon>Porifera</taxon>
        <taxon>Demospongiae</taxon>
        <taxon>Heteroscleromorpha</taxon>
        <taxon>Tetractinellida</taxon>
        <taxon>Astrophorina</taxon>
        <taxon>Geodiidae</taxon>
        <taxon>Geodia</taxon>
    </lineage>
</organism>
<accession>A0AA35X784</accession>
<keyword evidence="3" id="KW-1185">Reference proteome</keyword>
<feature type="domain" description="Helix-hairpin-helix DNA-binding motif class 1" evidence="1">
    <location>
        <begin position="118"/>
        <end position="137"/>
    </location>
</feature>
<dbReference type="EMBL" id="CASHTH010003240">
    <property type="protein sequence ID" value="CAI8042176.1"/>
    <property type="molecule type" value="Genomic_DNA"/>
</dbReference>
<dbReference type="Proteomes" id="UP001174909">
    <property type="component" value="Unassembled WGS sequence"/>
</dbReference>
<dbReference type="InterPro" id="IPR051675">
    <property type="entry name" value="Endo/Exo/Phosphatase_dom_1"/>
</dbReference>